<reference evidence="2" key="1">
    <citation type="journal article" date="2020" name="Fungal Divers.">
        <title>Resolving the Mortierellaceae phylogeny through synthesis of multi-gene phylogenetics and phylogenomics.</title>
        <authorList>
            <person name="Vandepol N."/>
            <person name="Liber J."/>
            <person name="Desiro A."/>
            <person name="Na H."/>
            <person name="Kennedy M."/>
            <person name="Barry K."/>
            <person name="Grigoriev I.V."/>
            <person name="Miller A.N."/>
            <person name="O'Donnell K."/>
            <person name="Stajich J.E."/>
            <person name="Bonito G."/>
        </authorList>
    </citation>
    <scope>NUCLEOTIDE SEQUENCE</scope>
    <source>
        <strain evidence="2">BC1065</strain>
    </source>
</reference>
<dbReference type="EMBL" id="JAAAJB010000350">
    <property type="protein sequence ID" value="KAG0257704.1"/>
    <property type="molecule type" value="Genomic_DNA"/>
</dbReference>
<dbReference type="AlphaFoldDB" id="A0A9P6Q2R6"/>
<protein>
    <submittedName>
        <fullName evidence="2">Uncharacterized protein</fullName>
    </submittedName>
</protein>
<feature type="compositionally biased region" description="Acidic residues" evidence="1">
    <location>
        <begin position="410"/>
        <end position="419"/>
    </location>
</feature>
<gene>
    <name evidence="2" type="ORF">DFQ27_004990</name>
</gene>
<proteinExistence type="predicted"/>
<comment type="caution">
    <text evidence="2">The sequence shown here is derived from an EMBL/GenBank/DDBJ whole genome shotgun (WGS) entry which is preliminary data.</text>
</comment>
<evidence type="ECO:0000313" key="2">
    <source>
        <dbReference type="EMBL" id="KAG0257704.1"/>
    </source>
</evidence>
<feature type="region of interest" description="Disordered" evidence="1">
    <location>
        <begin position="61"/>
        <end position="80"/>
    </location>
</feature>
<feature type="region of interest" description="Disordered" evidence="1">
    <location>
        <begin position="401"/>
        <end position="421"/>
    </location>
</feature>
<accession>A0A9P6Q2R6</accession>
<feature type="compositionally biased region" description="Acidic residues" evidence="1">
    <location>
        <begin position="220"/>
        <end position="229"/>
    </location>
</feature>
<evidence type="ECO:0000256" key="1">
    <source>
        <dbReference type="SAM" id="MobiDB-lite"/>
    </source>
</evidence>
<feature type="compositionally biased region" description="Low complexity" evidence="1">
    <location>
        <begin position="61"/>
        <end position="70"/>
    </location>
</feature>
<feature type="region of interest" description="Disordered" evidence="1">
    <location>
        <begin position="199"/>
        <end position="244"/>
    </location>
</feature>
<name>A0A9P6Q2R6_9FUNG</name>
<organism evidence="2 3">
    <name type="scientific">Actinomortierella ambigua</name>
    <dbReference type="NCBI Taxonomy" id="1343610"/>
    <lineage>
        <taxon>Eukaryota</taxon>
        <taxon>Fungi</taxon>
        <taxon>Fungi incertae sedis</taxon>
        <taxon>Mucoromycota</taxon>
        <taxon>Mortierellomycotina</taxon>
        <taxon>Mortierellomycetes</taxon>
        <taxon>Mortierellales</taxon>
        <taxon>Mortierellaceae</taxon>
        <taxon>Actinomortierella</taxon>
    </lineage>
</organism>
<evidence type="ECO:0000313" key="3">
    <source>
        <dbReference type="Proteomes" id="UP000807716"/>
    </source>
</evidence>
<feature type="non-terminal residue" evidence="2">
    <location>
        <position position="556"/>
    </location>
</feature>
<keyword evidence="3" id="KW-1185">Reference proteome</keyword>
<dbReference type="Proteomes" id="UP000807716">
    <property type="component" value="Unassembled WGS sequence"/>
</dbReference>
<sequence length="556" mass="62840">MSVPAAAAGDNALSQRQSRFTAAHQALAIPELLEWILSYVFAIPLRSASMPWMAFHSGPSDIDSGSSPSPQRFSTSQGPPPRLLPANYIDGYHPAIVPCHVAYHPARLVCRRWNVLYVQMSCLRFTRWTMKRCASSRIEEEAAVVKTRRKGPRSDLQDCQRIELVVHREPYGYERDASATIACRRLQWENLLGAMRDQNSCKSKGSRWNLDGEQSSKSSDEEEEEDETILSEPTSTAARSTRPHSSHWRRWTGASIHELCFRATGAVDTYLHDMLRLSQVNRSVTLIDIRFNVAIQFNLHILLVDFNNGGDDDHDSSNHNNRHCREAGAPTLLPNLQHLIVHGAILREPSTLLSSNQLADQLPITIVHSSPLLDDNGYDPVDSRMPFDAFFLPRKLRPLRRRRGPLDHDHDDDDDDGGEDPMLIKRKLQTFRLSNCDISKAYLFKLLRHLDRRHLRSLALNNLYRRYRQSQPQNTWSTVPLAFFGCSAYPMNMIDFAGILQTTQLESQLMQSRPRLQLRDGDRRTNSHVVSENPLAAVVAAALATGVQDGTGGRAD</sequence>